<dbReference type="CDD" id="cd04301">
    <property type="entry name" value="NAT_SF"/>
    <property type="match status" value="1"/>
</dbReference>
<keyword evidence="1" id="KW-0808">Transferase</keyword>
<reference evidence="4" key="1">
    <citation type="submission" date="2023-07" db="EMBL/GenBank/DDBJ databases">
        <authorList>
            <person name="Pelsma A.J. K."/>
        </authorList>
    </citation>
    <scope>NUCLEOTIDE SEQUENCE</scope>
</reference>
<dbReference type="EMBL" id="OY288114">
    <property type="protein sequence ID" value="CAJ0859715.1"/>
    <property type="molecule type" value="Genomic_DNA"/>
</dbReference>
<evidence type="ECO:0000256" key="2">
    <source>
        <dbReference type="ARBA" id="ARBA00023315"/>
    </source>
</evidence>
<gene>
    <name evidence="4" type="ORF">AMST5_01235</name>
</gene>
<dbReference type="SUPFAM" id="SSF55729">
    <property type="entry name" value="Acyl-CoA N-acyltransferases (Nat)"/>
    <property type="match status" value="1"/>
</dbReference>
<name>A0AA48LYY5_9ZZZZ</name>
<dbReference type="GO" id="GO:0016747">
    <property type="term" value="F:acyltransferase activity, transferring groups other than amino-acyl groups"/>
    <property type="evidence" value="ECO:0007669"/>
    <property type="project" value="InterPro"/>
</dbReference>
<dbReference type="InterPro" id="IPR000182">
    <property type="entry name" value="GNAT_dom"/>
</dbReference>
<dbReference type="PANTHER" id="PTHR43877">
    <property type="entry name" value="AMINOALKYLPHOSPHONATE N-ACETYLTRANSFERASE-RELATED-RELATED"/>
    <property type="match status" value="1"/>
</dbReference>
<evidence type="ECO:0000256" key="1">
    <source>
        <dbReference type="ARBA" id="ARBA00022679"/>
    </source>
</evidence>
<protein>
    <recommendedName>
        <fullName evidence="3">N-acetyltransferase domain-containing protein</fullName>
    </recommendedName>
</protein>
<dbReference type="PANTHER" id="PTHR43877:SF1">
    <property type="entry name" value="ACETYLTRANSFERASE"/>
    <property type="match status" value="1"/>
</dbReference>
<dbReference type="InterPro" id="IPR016181">
    <property type="entry name" value="Acyl_CoA_acyltransferase"/>
</dbReference>
<dbReference type="InterPro" id="IPR050832">
    <property type="entry name" value="Bact_Acetyltransf"/>
</dbReference>
<feature type="domain" description="N-acetyltransferase" evidence="3">
    <location>
        <begin position="12"/>
        <end position="157"/>
    </location>
</feature>
<proteinExistence type="predicted"/>
<evidence type="ECO:0000313" key="4">
    <source>
        <dbReference type="EMBL" id="CAJ0859715.1"/>
    </source>
</evidence>
<organism evidence="4">
    <name type="scientific">freshwater sediment metagenome</name>
    <dbReference type="NCBI Taxonomy" id="556182"/>
    <lineage>
        <taxon>unclassified sequences</taxon>
        <taxon>metagenomes</taxon>
        <taxon>ecological metagenomes</taxon>
    </lineage>
</organism>
<keyword evidence="2" id="KW-0012">Acyltransferase</keyword>
<dbReference type="PROSITE" id="PS51186">
    <property type="entry name" value="GNAT"/>
    <property type="match status" value="1"/>
</dbReference>
<sequence length="171" mass="18503">MGSLRLMIDLVITFLPMTAADEAQIEKLDERAFGPGRYARTAFRLREAVPPDLSLSFVARVGTLLVGANRMTGILVGETPALLLGPLTVEPAFRSQGVGEKLMSHSLDAARAAGHGLVLLVGDLDYYSRVGFSRVPRGKISMPGPVDPDRILYCELRPGAFEAAHGRMRRA</sequence>
<accession>A0AA48LYY5</accession>
<dbReference type="AlphaFoldDB" id="A0AA48LYY5"/>
<dbReference type="Gene3D" id="3.40.630.30">
    <property type="match status" value="1"/>
</dbReference>
<dbReference type="Pfam" id="PF13508">
    <property type="entry name" value="Acetyltransf_7"/>
    <property type="match status" value="1"/>
</dbReference>
<evidence type="ECO:0000259" key="3">
    <source>
        <dbReference type="PROSITE" id="PS51186"/>
    </source>
</evidence>